<dbReference type="KEGG" id="xdi:EZH22_09725"/>
<accession>A0A974PRN9</accession>
<name>A0A974PRN9_9HYPH</name>
<dbReference type="Proteomes" id="UP000596427">
    <property type="component" value="Chromosome"/>
</dbReference>
<organism evidence="1 2">
    <name type="scientific">Xanthobacter dioxanivorans</name>
    <dbReference type="NCBI Taxonomy" id="2528964"/>
    <lineage>
        <taxon>Bacteria</taxon>
        <taxon>Pseudomonadati</taxon>
        <taxon>Pseudomonadota</taxon>
        <taxon>Alphaproteobacteria</taxon>
        <taxon>Hyphomicrobiales</taxon>
        <taxon>Xanthobacteraceae</taxon>
        <taxon>Xanthobacter</taxon>
    </lineage>
</organism>
<protein>
    <submittedName>
        <fullName evidence="1">Uncharacterized protein</fullName>
    </submittedName>
</protein>
<evidence type="ECO:0000313" key="1">
    <source>
        <dbReference type="EMBL" id="QRG08532.1"/>
    </source>
</evidence>
<proteinExistence type="predicted"/>
<keyword evidence="2" id="KW-1185">Reference proteome</keyword>
<reference evidence="1 2" key="1">
    <citation type="submission" date="2020-10" db="EMBL/GenBank/DDBJ databases">
        <title>Degradation of 1,4-Dioxane by Xanthobacter sp. YN2, via a Novel Group-2 Soluble Di-Iron Monooxygenase.</title>
        <authorList>
            <person name="Ma F."/>
            <person name="Wang Y."/>
            <person name="Yang J."/>
            <person name="Guo H."/>
            <person name="Su D."/>
            <person name="Yu L."/>
        </authorList>
    </citation>
    <scope>NUCLEOTIDE SEQUENCE [LARGE SCALE GENOMIC DNA]</scope>
    <source>
        <strain evidence="1 2">YN2</strain>
    </source>
</reference>
<dbReference type="AlphaFoldDB" id="A0A974PRN9"/>
<evidence type="ECO:0000313" key="2">
    <source>
        <dbReference type="Proteomes" id="UP000596427"/>
    </source>
</evidence>
<sequence>MRTAEGESHLHVGIDRTSKFALAPLVDQAVTATARAFLDALVAAVPYRVEIVLTGSGIPFADLRAMP</sequence>
<dbReference type="EMBL" id="CP063362">
    <property type="protein sequence ID" value="QRG08532.1"/>
    <property type="molecule type" value="Genomic_DNA"/>
</dbReference>
<gene>
    <name evidence="1" type="ORF">EZH22_09725</name>
</gene>